<sequence>MSSLPTIYSTTETTLKTEAPSNPTGSRGTEFFVLFMKNHPHATGLLKTYITTNNTSSLNITSSRNLNQTMKHQIDRNITFTSYTNISFPFDLAVHELTTEYKAVIIRSTELSTVTLFDADRSSTNDGTLVIPTNKLSTNYLVSTIKGYDFGFDFENQFAIGILHNKTQLNIKFNIGDNESLVVHGQLFSSGNVYSHTFGELETLQVSHKGDLTGTYITSNKPVAVFSGTECNKFLSYTTCSHMLSQLPPIDQFDNEYIIPPFYDNSGTFIQVVSPFHSNVNTITGNSTSRYHLNDQEHKNITVTTDNVTIVKSERPVMVTGYAMGSQFHDPYMTVIPGINQYLDYYKIVVPDQYRDNYLCVIIPTGSSNNLHINQLSIGQFNTVYQRAVDSSGKTFNVRTFRVQEGVYTLKTTDREPFGLIVYGHRTDDGYGFAGNFVLP</sequence>
<dbReference type="PANTHER" id="PTHR46534:SF1">
    <property type="entry name" value="IGGFC-BINDING PROTEIN N-TERMINAL DOMAIN-CONTAINING PROTEIN"/>
    <property type="match status" value="1"/>
</dbReference>
<evidence type="ECO:0000259" key="2">
    <source>
        <dbReference type="Pfam" id="PF17517"/>
    </source>
</evidence>
<protein>
    <recommendedName>
        <fullName evidence="2">IgGFc-binding protein N-terminal domain-containing protein</fullName>
    </recommendedName>
</protein>
<dbReference type="AlphaFoldDB" id="A0A8W8MPG3"/>
<accession>A0A8W8MPG3</accession>
<keyword evidence="4" id="KW-1185">Reference proteome</keyword>
<evidence type="ECO:0000313" key="4">
    <source>
        <dbReference type="Proteomes" id="UP000005408"/>
    </source>
</evidence>
<dbReference type="Pfam" id="PF17517">
    <property type="entry name" value="IgGFc_binding"/>
    <property type="match status" value="1"/>
</dbReference>
<evidence type="ECO:0000313" key="3">
    <source>
        <dbReference type="EnsemblMetazoa" id="G35331.1:cds"/>
    </source>
</evidence>
<feature type="domain" description="IgGFc-binding protein N-terminal" evidence="2">
    <location>
        <begin position="126"/>
        <end position="424"/>
    </location>
</feature>
<dbReference type="EnsemblMetazoa" id="G35331.1">
    <property type="protein sequence ID" value="G35331.1:cds"/>
    <property type="gene ID" value="G35331"/>
</dbReference>
<evidence type="ECO:0000256" key="1">
    <source>
        <dbReference type="SAM" id="MobiDB-lite"/>
    </source>
</evidence>
<dbReference type="InterPro" id="IPR035234">
    <property type="entry name" value="IgGFc-bd_N"/>
</dbReference>
<organism evidence="3 4">
    <name type="scientific">Magallana gigas</name>
    <name type="common">Pacific oyster</name>
    <name type="synonym">Crassostrea gigas</name>
    <dbReference type="NCBI Taxonomy" id="29159"/>
    <lineage>
        <taxon>Eukaryota</taxon>
        <taxon>Metazoa</taxon>
        <taxon>Spiralia</taxon>
        <taxon>Lophotrochozoa</taxon>
        <taxon>Mollusca</taxon>
        <taxon>Bivalvia</taxon>
        <taxon>Autobranchia</taxon>
        <taxon>Pteriomorphia</taxon>
        <taxon>Ostreida</taxon>
        <taxon>Ostreoidea</taxon>
        <taxon>Ostreidae</taxon>
        <taxon>Magallana</taxon>
    </lineage>
</organism>
<feature type="region of interest" description="Disordered" evidence="1">
    <location>
        <begin position="1"/>
        <end position="24"/>
    </location>
</feature>
<reference evidence="3" key="1">
    <citation type="submission" date="2022-08" db="UniProtKB">
        <authorList>
            <consortium name="EnsemblMetazoa"/>
        </authorList>
    </citation>
    <scope>IDENTIFICATION</scope>
    <source>
        <strain evidence="3">05x7-T-G4-1.051#20</strain>
    </source>
</reference>
<dbReference type="Proteomes" id="UP000005408">
    <property type="component" value="Unassembled WGS sequence"/>
</dbReference>
<proteinExistence type="predicted"/>
<dbReference type="PANTHER" id="PTHR46534">
    <property type="entry name" value="IGGFC_BINDING DOMAIN-CONTAINING PROTEIN"/>
    <property type="match status" value="1"/>
</dbReference>
<name>A0A8W8MPG3_MAGGI</name>